<dbReference type="InterPro" id="IPR014729">
    <property type="entry name" value="Rossmann-like_a/b/a_fold"/>
</dbReference>
<dbReference type="Gene3D" id="3.40.50.620">
    <property type="entry name" value="HUPs"/>
    <property type="match status" value="1"/>
</dbReference>
<protein>
    <recommendedName>
        <fullName evidence="2">Phosphoadenosine phosphosulphate reductase domain-containing protein</fullName>
    </recommendedName>
</protein>
<dbReference type="AlphaFoldDB" id="A0A8H9IIQ5"/>
<accession>A0A8H9IIQ5</accession>
<feature type="compositionally biased region" description="Basic residues" evidence="1">
    <location>
        <begin position="316"/>
        <end position="326"/>
    </location>
</feature>
<dbReference type="EMBL" id="BMZC01000014">
    <property type="protein sequence ID" value="GGZ77566.1"/>
    <property type="molecule type" value="Genomic_DNA"/>
</dbReference>
<dbReference type="InterPro" id="IPR002500">
    <property type="entry name" value="PAPS_reduct_dom"/>
</dbReference>
<evidence type="ECO:0000259" key="2">
    <source>
        <dbReference type="Pfam" id="PF01507"/>
    </source>
</evidence>
<reference evidence="3" key="1">
    <citation type="journal article" date="2014" name="Int. J. Syst. Evol. Microbiol.">
        <title>Complete genome sequence of Corynebacterium casei LMG S-19264T (=DSM 44701T), isolated from a smear-ripened cheese.</title>
        <authorList>
            <consortium name="US DOE Joint Genome Institute (JGI-PGF)"/>
            <person name="Walter F."/>
            <person name="Albersmeier A."/>
            <person name="Kalinowski J."/>
            <person name="Ruckert C."/>
        </authorList>
    </citation>
    <scope>NUCLEOTIDE SEQUENCE</scope>
    <source>
        <strain evidence="3">KCTC 32337</strain>
    </source>
</reference>
<evidence type="ECO:0000313" key="4">
    <source>
        <dbReference type="Proteomes" id="UP000622604"/>
    </source>
</evidence>
<dbReference type="Proteomes" id="UP000622604">
    <property type="component" value="Unassembled WGS sequence"/>
</dbReference>
<name>A0A8H9IIQ5_9ALTE</name>
<organism evidence="3 4">
    <name type="scientific">Paraglaciecola chathamensis</name>
    <dbReference type="NCBI Taxonomy" id="368405"/>
    <lineage>
        <taxon>Bacteria</taxon>
        <taxon>Pseudomonadati</taxon>
        <taxon>Pseudomonadota</taxon>
        <taxon>Gammaproteobacteria</taxon>
        <taxon>Alteromonadales</taxon>
        <taxon>Alteromonadaceae</taxon>
        <taxon>Paraglaciecola</taxon>
    </lineage>
</organism>
<dbReference type="Pfam" id="PF01507">
    <property type="entry name" value="PAPS_reduct"/>
    <property type="match status" value="1"/>
</dbReference>
<reference evidence="3" key="2">
    <citation type="submission" date="2020-09" db="EMBL/GenBank/DDBJ databases">
        <authorList>
            <person name="Sun Q."/>
            <person name="Kim S."/>
        </authorList>
    </citation>
    <scope>NUCLEOTIDE SEQUENCE</scope>
    <source>
        <strain evidence="3">KCTC 32337</strain>
    </source>
</reference>
<dbReference type="SUPFAM" id="SSF52402">
    <property type="entry name" value="Adenine nucleotide alpha hydrolases-like"/>
    <property type="match status" value="1"/>
</dbReference>
<dbReference type="GO" id="GO:0003824">
    <property type="term" value="F:catalytic activity"/>
    <property type="evidence" value="ECO:0007669"/>
    <property type="project" value="InterPro"/>
</dbReference>
<evidence type="ECO:0000313" key="3">
    <source>
        <dbReference type="EMBL" id="GGZ77566.1"/>
    </source>
</evidence>
<dbReference type="RefSeq" id="WP_013755113.1">
    <property type="nucleotide sequence ID" value="NZ_BMZC01000014.1"/>
</dbReference>
<feature type="domain" description="Phosphoadenosine phosphosulphate reductase" evidence="2">
    <location>
        <begin position="39"/>
        <end position="209"/>
    </location>
</feature>
<sequence>MKNLDMFDICGENKLSDFAVEARASLVVDYAKNRKAIYVCSHSGGKDSQAQYIEMCKIIPHDQIIVVHVHLGEYEHDGVIEHIKATINHELVVLEPMHTLGDAILLRGMFPSAKMRWCTSGLKTATINKYIRRMMDENGYTVGFNCVGIRAEESPGRALKTPLVINNNLNAPTKNREVYDWYPVYAHSTDDVFDTIEAAGQAPHPMYGNRGDKNTRLSCALCILSNKNDLTNGAIAKPELYHHYIALERVIDHTMFVRQKNKQPVPVSISEKVGIEFDELEVQRLIPELTKRREELLAEKAAKEAAKEAAKAEKNKAKRTKKTHRKRDMDTIDLFTGETEREVA</sequence>
<gene>
    <name evidence="3" type="ORF">GCM10011274_39560</name>
</gene>
<comment type="caution">
    <text evidence="3">The sequence shown here is derived from an EMBL/GenBank/DDBJ whole genome shotgun (WGS) entry which is preliminary data.</text>
</comment>
<proteinExistence type="predicted"/>
<evidence type="ECO:0000256" key="1">
    <source>
        <dbReference type="SAM" id="MobiDB-lite"/>
    </source>
</evidence>
<feature type="region of interest" description="Disordered" evidence="1">
    <location>
        <begin position="307"/>
        <end position="344"/>
    </location>
</feature>